<name>A0A4Q9M8C9_9APHY</name>
<protein>
    <submittedName>
        <fullName evidence="1">Uncharacterized protein</fullName>
    </submittedName>
</protein>
<sequence>MADWDTEITTAYDLTRTFPCELPDVYSRAHIRGTKETTQAERDIRLRGDQHLKYLVYFPALLDSFEAEGKAMLQKIGVDARSLDQALALGHCFPENLRYGLPKTVRSENDVVTWCQQTIFQPALLLLRLISRVREQKKPFALPLFDPEKDPECPALSSYPHADIIPDGIFVKQVTEDEDVLVPGVFCTIEVKSQNALNAQVFDLLTATQMVKSSDASHTCAFGWPGENDKLSGKMNKFIVQVWSQLIETKAACAILTCHTRTYFFIRKGQTLYMSREYRYSDRPVFALFCLLAEFLDLYPENVVLKLPDPDVRLVTSALGGKKWHIGVDGRTSYDAVKGMGLIR</sequence>
<dbReference type="Proteomes" id="UP000292957">
    <property type="component" value="Unassembled WGS sequence"/>
</dbReference>
<proteinExistence type="predicted"/>
<accession>A0A4Q9M8C9</accession>
<organism evidence="1">
    <name type="scientific">Dichomitus squalens</name>
    <dbReference type="NCBI Taxonomy" id="114155"/>
    <lineage>
        <taxon>Eukaryota</taxon>
        <taxon>Fungi</taxon>
        <taxon>Dikarya</taxon>
        <taxon>Basidiomycota</taxon>
        <taxon>Agaricomycotina</taxon>
        <taxon>Agaricomycetes</taxon>
        <taxon>Polyporales</taxon>
        <taxon>Polyporaceae</taxon>
        <taxon>Dichomitus</taxon>
    </lineage>
</organism>
<dbReference type="EMBL" id="ML143507">
    <property type="protein sequence ID" value="TBU23364.1"/>
    <property type="molecule type" value="Genomic_DNA"/>
</dbReference>
<dbReference type="OrthoDB" id="2803094at2759"/>
<gene>
    <name evidence="1" type="ORF">BD311DRAFT_87659</name>
</gene>
<reference evidence="1" key="1">
    <citation type="submission" date="2019-01" db="EMBL/GenBank/DDBJ databases">
        <title>Draft genome sequences of three monokaryotic isolates of the white-rot basidiomycete fungus Dichomitus squalens.</title>
        <authorList>
            <consortium name="DOE Joint Genome Institute"/>
            <person name="Lopez S.C."/>
            <person name="Andreopoulos B."/>
            <person name="Pangilinan J."/>
            <person name="Lipzen A."/>
            <person name="Riley R."/>
            <person name="Ahrendt S."/>
            <person name="Ng V."/>
            <person name="Barry K."/>
            <person name="Daum C."/>
            <person name="Grigoriev I.V."/>
            <person name="Hilden K.S."/>
            <person name="Makela M.R."/>
            <person name="de Vries R.P."/>
        </authorList>
    </citation>
    <scope>NUCLEOTIDE SEQUENCE [LARGE SCALE GENOMIC DNA]</scope>
    <source>
        <strain evidence="1">OM18370.1</strain>
    </source>
</reference>
<evidence type="ECO:0000313" key="1">
    <source>
        <dbReference type="EMBL" id="TBU23364.1"/>
    </source>
</evidence>
<dbReference type="AlphaFoldDB" id="A0A4Q9M8C9"/>